<feature type="transmembrane region" description="Helical" evidence="1">
    <location>
        <begin position="52"/>
        <end position="73"/>
    </location>
</feature>
<evidence type="ECO:0000313" key="3">
    <source>
        <dbReference type="Proteomes" id="UP000028875"/>
    </source>
</evidence>
<feature type="transmembrane region" description="Helical" evidence="1">
    <location>
        <begin position="221"/>
        <end position="240"/>
    </location>
</feature>
<name>A0A024QFG3_9BACI</name>
<feature type="transmembrane region" description="Helical" evidence="1">
    <location>
        <begin position="246"/>
        <end position="265"/>
    </location>
</feature>
<evidence type="ECO:0000256" key="1">
    <source>
        <dbReference type="SAM" id="Phobius"/>
    </source>
</evidence>
<dbReference type="Proteomes" id="UP000028875">
    <property type="component" value="Unassembled WGS sequence"/>
</dbReference>
<dbReference type="OrthoDB" id="9793746at2"/>
<dbReference type="RefSeq" id="WP_021288617.1">
    <property type="nucleotide sequence ID" value="NZ_BNER01000007.1"/>
</dbReference>
<sequence length="269" mass="28869">MEWKNIYRGIFMGASDVIPGVSGGTIAVLLGIYDQLIAAINGFLSKEWKKQLGFLIPLGIGVVIAIFTLSHVIEWLFEHHPGPTMFFFLGLIIGVLPYLLHKAEAKSKFKANHIVLLIIGAILVGSMVFLQAGEGPVITEMNMSTYILLFFSGFIASSAMILPGISGSFMLLVLGVYPTVIGAVSNMHVDIIAVTGIGIVIGIVVMSKVINYFLTHYRTGTFAIIIGMVIGSIVVVFPGWPATGSLVLISVATFAAGLFVAYILGRVEY</sequence>
<dbReference type="AlphaFoldDB" id="A0A024QFG3"/>
<feature type="transmembrane region" description="Helical" evidence="1">
    <location>
        <begin position="144"/>
        <end position="162"/>
    </location>
</feature>
<gene>
    <name evidence="2" type="ORF">BN990_03283</name>
</gene>
<organism evidence="2 3">
    <name type="scientific">Virgibacillus massiliensis</name>
    <dbReference type="NCBI Taxonomy" id="1462526"/>
    <lineage>
        <taxon>Bacteria</taxon>
        <taxon>Bacillati</taxon>
        <taxon>Bacillota</taxon>
        <taxon>Bacilli</taxon>
        <taxon>Bacillales</taxon>
        <taxon>Bacillaceae</taxon>
        <taxon>Virgibacillus</taxon>
    </lineage>
</organism>
<protein>
    <recommendedName>
        <fullName evidence="4">DUF368 domain-containing protein</fullName>
    </recommendedName>
</protein>
<feature type="transmembrane region" description="Helical" evidence="1">
    <location>
        <begin position="113"/>
        <end position="132"/>
    </location>
</feature>
<dbReference type="EMBL" id="CCDP010000002">
    <property type="protein sequence ID" value="CDQ40935.1"/>
    <property type="molecule type" value="Genomic_DNA"/>
</dbReference>
<keyword evidence="1" id="KW-1133">Transmembrane helix</keyword>
<dbReference type="eggNOG" id="COG2035">
    <property type="taxonomic scope" value="Bacteria"/>
</dbReference>
<dbReference type="PANTHER" id="PTHR37308:SF1">
    <property type="entry name" value="POLYPRENYL-PHOSPHATE TRANSPORTER"/>
    <property type="match status" value="1"/>
</dbReference>
<proteinExistence type="predicted"/>
<evidence type="ECO:0008006" key="4">
    <source>
        <dbReference type="Google" id="ProtNLM"/>
    </source>
</evidence>
<feature type="transmembrane region" description="Helical" evidence="1">
    <location>
        <begin position="85"/>
        <end position="101"/>
    </location>
</feature>
<feature type="transmembrane region" description="Helical" evidence="1">
    <location>
        <begin position="169"/>
        <end position="185"/>
    </location>
</feature>
<accession>A0A024QFG3</accession>
<feature type="transmembrane region" description="Helical" evidence="1">
    <location>
        <begin position="191"/>
        <end position="214"/>
    </location>
</feature>
<feature type="transmembrane region" description="Helical" evidence="1">
    <location>
        <begin position="20"/>
        <end position="40"/>
    </location>
</feature>
<reference evidence="3" key="2">
    <citation type="submission" date="2014-05" db="EMBL/GenBank/DDBJ databases">
        <title>Draft genome sequence of Virgibacillus massiliensis Vm-5.</title>
        <authorList>
            <person name="Khelaifia S."/>
            <person name="Croce O."/>
            <person name="Lagier J.C."/>
            <person name="Raoult D."/>
        </authorList>
    </citation>
    <scope>NUCLEOTIDE SEQUENCE [LARGE SCALE GENOMIC DNA]</scope>
    <source>
        <strain evidence="3">Vm-5</strain>
    </source>
</reference>
<keyword evidence="1" id="KW-0812">Transmembrane</keyword>
<dbReference type="Pfam" id="PF04018">
    <property type="entry name" value="VCA0040-like"/>
    <property type="match status" value="1"/>
</dbReference>
<dbReference type="InterPro" id="IPR007163">
    <property type="entry name" value="VCA0040-like"/>
</dbReference>
<dbReference type="STRING" id="1462526.BN990_03283"/>
<comment type="caution">
    <text evidence="2">The sequence shown here is derived from an EMBL/GenBank/DDBJ whole genome shotgun (WGS) entry which is preliminary data.</text>
</comment>
<reference evidence="2 3" key="1">
    <citation type="submission" date="2014-03" db="EMBL/GenBank/DDBJ databases">
        <authorList>
            <person name="Urmite Genomes U."/>
        </authorList>
    </citation>
    <scope>NUCLEOTIDE SEQUENCE [LARGE SCALE GENOMIC DNA]</scope>
    <source>
        <strain evidence="2 3">Vm-5</strain>
    </source>
</reference>
<keyword evidence="3" id="KW-1185">Reference proteome</keyword>
<dbReference type="PANTHER" id="PTHR37308">
    <property type="entry name" value="INTEGRAL MEMBRANE PROTEIN"/>
    <property type="match status" value="1"/>
</dbReference>
<evidence type="ECO:0000313" key="2">
    <source>
        <dbReference type="EMBL" id="CDQ40935.1"/>
    </source>
</evidence>
<keyword evidence="1" id="KW-0472">Membrane</keyword>